<reference evidence="6" key="1">
    <citation type="submission" date="2020-11" db="EMBL/GenBank/DDBJ databases">
        <authorList>
            <consortium name="DOE Joint Genome Institute"/>
            <person name="Ahrendt S."/>
            <person name="Riley R."/>
            <person name="Andreopoulos W."/>
            <person name="Labutti K."/>
            <person name="Pangilinan J."/>
            <person name="Ruiz-Duenas F.J."/>
            <person name="Barrasa J.M."/>
            <person name="Sanchez-Garcia M."/>
            <person name="Camarero S."/>
            <person name="Miyauchi S."/>
            <person name="Serrano A."/>
            <person name="Linde D."/>
            <person name="Babiker R."/>
            <person name="Drula E."/>
            <person name="Ayuso-Fernandez I."/>
            <person name="Pacheco R."/>
            <person name="Padilla G."/>
            <person name="Ferreira P."/>
            <person name="Barriuso J."/>
            <person name="Kellner H."/>
            <person name="Castanera R."/>
            <person name="Alfaro M."/>
            <person name="Ramirez L."/>
            <person name="Pisabarro A.G."/>
            <person name="Kuo A."/>
            <person name="Tritt A."/>
            <person name="Lipzen A."/>
            <person name="He G."/>
            <person name="Yan M."/>
            <person name="Ng V."/>
            <person name="Cullen D."/>
            <person name="Martin F."/>
            <person name="Rosso M.-N."/>
            <person name="Henrissat B."/>
            <person name="Hibbett D."/>
            <person name="Martinez A.T."/>
            <person name="Grigoriev I.V."/>
        </authorList>
    </citation>
    <scope>NUCLEOTIDE SEQUENCE</scope>
    <source>
        <strain evidence="6">MF-IS2</strain>
    </source>
</reference>
<evidence type="ECO:0000256" key="2">
    <source>
        <dbReference type="ARBA" id="ARBA00022643"/>
    </source>
</evidence>
<dbReference type="GO" id="GO:0006355">
    <property type="term" value="P:regulation of DNA-templated transcription"/>
    <property type="evidence" value="ECO:0007669"/>
    <property type="project" value="InterPro"/>
</dbReference>
<gene>
    <name evidence="6" type="ORF">P691DRAFT_809611</name>
</gene>
<evidence type="ECO:0000256" key="4">
    <source>
        <dbReference type="SAM" id="Coils"/>
    </source>
</evidence>
<dbReference type="SUPFAM" id="SSF55785">
    <property type="entry name" value="PYP-like sensor domain (PAS domain)"/>
    <property type="match status" value="2"/>
</dbReference>
<protein>
    <recommendedName>
        <fullName evidence="5">PAS domain-containing protein</fullName>
    </recommendedName>
</protein>
<feature type="domain" description="PAS" evidence="5">
    <location>
        <begin position="231"/>
        <end position="294"/>
    </location>
</feature>
<keyword evidence="2" id="KW-0288">FMN</keyword>
<evidence type="ECO:0000256" key="3">
    <source>
        <dbReference type="ARBA" id="ARBA00022991"/>
    </source>
</evidence>
<dbReference type="Pfam" id="PF00989">
    <property type="entry name" value="PAS"/>
    <property type="match status" value="1"/>
</dbReference>
<feature type="coiled-coil region" evidence="4">
    <location>
        <begin position="555"/>
        <end position="585"/>
    </location>
</feature>
<dbReference type="PANTHER" id="PTHR47429:SF7">
    <property type="entry name" value="GATA-FACTOR"/>
    <property type="match status" value="1"/>
</dbReference>
<dbReference type="NCBIfam" id="TIGR00229">
    <property type="entry name" value="sensory_box"/>
    <property type="match status" value="1"/>
</dbReference>
<dbReference type="PROSITE" id="PS50112">
    <property type="entry name" value="PAS"/>
    <property type="match status" value="2"/>
</dbReference>
<dbReference type="EMBL" id="MU151530">
    <property type="protein sequence ID" value="KAF9443026.1"/>
    <property type="molecule type" value="Genomic_DNA"/>
</dbReference>
<dbReference type="CDD" id="cd00130">
    <property type="entry name" value="PAS"/>
    <property type="match status" value="2"/>
</dbReference>
<keyword evidence="3" id="KW-0157">Chromophore</keyword>
<dbReference type="SMART" id="SM00091">
    <property type="entry name" value="PAS"/>
    <property type="match status" value="2"/>
</dbReference>
<dbReference type="InterPro" id="IPR000014">
    <property type="entry name" value="PAS"/>
</dbReference>
<evidence type="ECO:0000313" key="6">
    <source>
        <dbReference type="EMBL" id="KAF9443026.1"/>
    </source>
</evidence>
<feature type="domain" description="PAS" evidence="5">
    <location>
        <begin position="1"/>
        <end position="39"/>
    </location>
</feature>
<dbReference type="GO" id="GO:0005634">
    <property type="term" value="C:nucleus"/>
    <property type="evidence" value="ECO:0007669"/>
    <property type="project" value="TreeGrafter"/>
</dbReference>
<dbReference type="InterPro" id="IPR013767">
    <property type="entry name" value="PAS_fold"/>
</dbReference>
<name>A0A9P5X555_9AGAR</name>
<proteinExistence type="predicted"/>
<dbReference type="OrthoDB" id="447251at2759"/>
<sequence>MTCSFVVVDVRRFDHPIVYCSPTFCHLTGYPEHEILGRNCRFLQAPNGQVQRGEARRFTDHGAVVHLKKNLGADKECQTSIINYKKDGTAFMNLVTVIPISGGVTGAPHEEAEIVYHVGFQVDLTEQPNVILEKLRDGSYIIDYSPQRGLLSQPSPLNLHNLGHLKDRKSQAIPSIRMSRDLKKLLADPAFVKSIPISSTTSFPPQSSVVRTDTDSGLSVSGSNQYLHLLLLETSPDFIHVVSLKGSFLYVAPSVRRVLGYEPEEMVGKSVSDYAHPEDVVPLMRELKEGSATGAAAGVVVPDGSSAGGGATVGTDLVQVHAPRTVDLLFRARTKTGAYVWIECKGRLHVEPGKGRKAIVLSGRAKEMPKLGWHFVARGGGLSMPVPTFREGEGEVLRQTEVWGMMSTGRGGGGAVSFLIVGAAVMDILGWSPSDLVGRELSKFVVDGVQDLIDEVRLLDRGDQVLNPNPRKVFCRMLHKSGSTVDTLFVLYRPSYDPSVNQSTRGVVRAPLIYQLRSVQPFETPTHLPPLVHPMTRDVFEELDTSRDSSWQYELQQIRFANQRLEDEIAVVEKQLADVEALQKKVIDEFQQNPHEVLSHRYAPPVPIQAPQFNHPATVHRHHFLQHHEQHTPVHHYSMAAPGPFIASPRPQHSMQSAITPPTMSLSHTWDPSLFMQSHPRLQGIKRSWDTAMHQ</sequence>
<dbReference type="Gene3D" id="3.30.450.20">
    <property type="entry name" value="PAS domain"/>
    <property type="match status" value="2"/>
</dbReference>
<keyword evidence="7" id="KW-1185">Reference proteome</keyword>
<comment type="caution">
    <text evidence="6">The sequence shown here is derived from an EMBL/GenBank/DDBJ whole genome shotgun (WGS) entry which is preliminary data.</text>
</comment>
<keyword evidence="1" id="KW-0285">Flavoprotein</keyword>
<dbReference type="PANTHER" id="PTHR47429">
    <property type="entry name" value="PROTEIN TWIN LOV 1"/>
    <property type="match status" value="1"/>
</dbReference>
<dbReference type="InterPro" id="IPR035965">
    <property type="entry name" value="PAS-like_dom_sf"/>
</dbReference>
<dbReference type="Proteomes" id="UP000807342">
    <property type="component" value="Unassembled WGS sequence"/>
</dbReference>
<dbReference type="Pfam" id="PF13426">
    <property type="entry name" value="PAS_9"/>
    <property type="match status" value="1"/>
</dbReference>
<keyword evidence="4" id="KW-0175">Coiled coil</keyword>
<dbReference type="AlphaFoldDB" id="A0A9P5X555"/>
<evidence type="ECO:0000259" key="5">
    <source>
        <dbReference type="PROSITE" id="PS50112"/>
    </source>
</evidence>
<evidence type="ECO:0000313" key="7">
    <source>
        <dbReference type="Proteomes" id="UP000807342"/>
    </source>
</evidence>
<accession>A0A9P5X555</accession>
<organism evidence="6 7">
    <name type="scientific">Macrolepiota fuliginosa MF-IS2</name>
    <dbReference type="NCBI Taxonomy" id="1400762"/>
    <lineage>
        <taxon>Eukaryota</taxon>
        <taxon>Fungi</taxon>
        <taxon>Dikarya</taxon>
        <taxon>Basidiomycota</taxon>
        <taxon>Agaricomycotina</taxon>
        <taxon>Agaricomycetes</taxon>
        <taxon>Agaricomycetidae</taxon>
        <taxon>Agaricales</taxon>
        <taxon>Agaricineae</taxon>
        <taxon>Agaricaceae</taxon>
        <taxon>Macrolepiota</taxon>
    </lineage>
</organism>
<evidence type="ECO:0000256" key="1">
    <source>
        <dbReference type="ARBA" id="ARBA00022630"/>
    </source>
</evidence>